<dbReference type="InterPro" id="IPR011340">
    <property type="entry name" value="Cys_dSase-rel"/>
</dbReference>
<organism evidence="4 5">
    <name type="scientific">Pseudogemmatithrix spongiicola</name>
    <dbReference type="NCBI Taxonomy" id="3062599"/>
    <lineage>
        <taxon>Bacteria</taxon>
        <taxon>Pseudomonadati</taxon>
        <taxon>Gemmatimonadota</taxon>
        <taxon>Gemmatimonadia</taxon>
        <taxon>Gemmatimonadales</taxon>
        <taxon>Gemmatimonadaceae</taxon>
        <taxon>Pseudogemmatithrix</taxon>
    </lineage>
</organism>
<evidence type="ECO:0000313" key="5">
    <source>
        <dbReference type="Proteomes" id="UP001229955"/>
    </source>
</evidence>
<dbReference type="EMBL" id="CP130613">
    <property type="protein sequence ID" value="WKW16097.1"/>
    <property type="molecule type" value="Genomic_DNA"/>
</dbReference>
<dbReference type="InterPro" id="IPR015422">
    <property type="entry name" value="PyrdxlP-dep_Trfase_small"/>
</dbReference>
<dbReference type="PANTHER" id="PTHR43586">
    <property type="entry name" value="CYSTEINE DESULFURASE"/>
    <property type="match status" value="1"/>
</dbReference>
<dbReference type="NCBIfam" id="TIGR01976">
    <property type="entry name" value="am_tr_V_VC1184"/>
    <property type="match status" value="1"/>
</dbReference>
<evidence type="ECO:0000313" key="4">
    <source>
        <dbReference type="EMBL" id="WKW16097.1"/>
    </source>
</evidence>
<evidence type="ECO:0000313" key="3">
    <source>
        <dbReference type="EMBL" id="WKW13190.1"/>
    </source>
</evidence>
<evidence type="ECO:0000256" key="1">
    <source>
        <dbReference type="ARBA" id="ARBA00022898"/>
    </source>
</evidence>
<keyword evidence="1" id="KW-0663">Pyridoxal phosphate</keyword>
<accession>A0AA49JWI4</accession>
<dbReference type="SUPFAM" id="SSF53383">
    <property type="entry name" value="PLP-dependent transferases"/>
    <property type="match status" value="1"/>
</dbReference>
<dbReference type="Gene3D" id="3.90.1150.10">
    <property type="entry name" value="Aspartate Aminotransferase, domain 1"/>
    <property type="match status" value="1"/>
</dbReference>
<evidence type="ECO:0000259" key="2">
    <source>
        <dbReference type="Pfam" id="PF00266"/>
    </source>
</evidence>
<dbReference type="InterPro" id="IPR000192">
    <property type="entry name" value="Aminotrans_V_dom"/>
</dbReference>
<gene>
    <name evidence="3" type="ORF">Strain138_002507</name>
    <name evidence="4" type="ORF">Strain318_002507</name>
</gene>
<dbReference type="Proteomes" id="UP001229955">
    <property type="component" value="Chromosome"/>
</dbReference>
<sequence>MNSVRPHFPALQRTHNGRPVAYFDGPGGTQVPRMVVDAMTQYLLHHNANTHWVYPTSLETDAKLLAARETIADFLNASPREVSFANNMTTGTFHLARALGRTWGPGDEIVVTELDHHANIAPWRALERERGLTIRKVKVDTTRGELDWSSLEDTLSQRTKLLAIGAGSNALGTVTDVAAAARLAHDVGALVYVDAVHYAPHHLVDVKAFDCDFLGCSAYKFYGPHVGIIFGKEAQLGRLDVPKLEPAPEQVPERMETGTQNHEGIVGAAAAVEFLASLGEGATRRDRLASAFHTLHEDGMTLVRRLWDGLGTIPGVTRYGPGPDRPRTPTVSFTVDGVKSDDVAKALVKHAVFVSSGDFYATTLVRLLGHGDDGLVRVGAACYTTMEEIERLLAAVSEVAKR</sequence>
<dbReference type="PANTHER" id="PTHR43586:SF21">
    <property type="entry name" value="PYRIDOXAL PHOSPHATE (PLP)-DEPENDENT ASPARTATE AMINOTRANSFERASE SUPERFAMILY"/>
    <property type="match status" value="1"/>
</dbReference>
<accession>A0AA49K2A7</accession>
<dbReference type="KEGG" id="pspc:Strain318_002507"/>
<feature type="domain" description="Aminotransferase class V" evidence="2">
    <location>
        <begin position="22"/>
        <end position="392"/>
    </location>
</feature>
<dbReference type="Gene3D" id="3.40.640.10">
    <property type="entry name" value="Type I PLP-dependent aspartate aminotransferase-like (Major domain)"/>
    <property type="match status" value="1"/>
</dbReference>
<dbReference type="Pfam" id="PF00266">
    <property type="entry name" value="Aminotran_5"/>
    <property type="match status" value="1"/>
</dbReference>
<dbReference type="AlphaFoldDB" id="A0AA49K2A7"/>
<reference evidence="4" key="1">
    <citation type="submission" date="2023-07" db="EMBL/GenBank/DDBJ databases">
        <authorList>
            <person name="Haufschild T."/>
            <person name="Kallscheuer N."/>
            <person name="Hammer J."/>
            <person name="Kohn T."/>
            <person name="Kabuu M."/>
            <person name="Jogler M."/>
            <person name="Wohfarth N."/>
            <person name="Heuer A."/>
            <person name="Rohde M."/>
            <person name="van Teeseling M.C.F."/>
            <person name="Jogler C."/>
        </authorList>
    </citation>
    <scope>NUCLEOTIDE SEQUENCE</scope>
    <source>
        <strain evidence="3">Strain 138</strain>
        <strain evidence="4">Strain 318</strain>
    </source>
</reference>
<name>A0AA49K2A7_9BACT</name>
<dbReference type="InterPro" id="IPR015424">
    <property type="entry name" value="PyrdxlP-dep_Trfase"/>
</dbReference>
<protein>
    <submittedName>
        <fullName evidence="4">Cysteine desulfurase-like protein</fullName>
    </submittedName>
</protein>
<dbReference type="InterPro" id="IPR015421">
    <property type="entry name" value="PyrdxlP-dep_Trfase_major"/>
</dbReference>
<dbReference type="EMBL" id="CP130612">
    <property type="protein sequence ID" value="WKW13190.1"/>
    <property type="molecule type" value="Genomic_DNA"/>
</dbReference>
<dbReference type="RefSeq" id="WP_367886050.1">
    <property type="nucleotide sequence ID" value="NZ_CP130612.1"/>
</dbReference>
<proteinExistence type="predicted"/>
<keyword evidence="5" id="KW-1185">Reference proteome</keyword>